<keyword evidence="3" id="KW-0245">EGF-like domain</keyword>
<dbReference type="PRINTS" id="PR00205">
    <property type="entry name" value="CADHERIN"/>
</dbReference>
<feature type="signal peptide" evidence="17">
    <location>
        <begin position="1"/>
        <end position="24"/>
    </location>
</feature>
<evidence type="ECO:0000256" key="9">
    <source>
        <dbReference type="ARBA" id="ARBA00022989"/>
    </source>
</evidence>
<name>A0A147BIL2_IXORI</name>
<evidence type="ECO:0000256" key="13">
    <source>
        <dbReference type="ARBA" id="ARBA00059331"/>
    </source>
</evidence>
<evidence type="ECO:0000256" key="6">
    <source>
        <dbReference type="ARBA" id="ARBA00022737"/>
    </source>
</evidence>
<dbReference type="GO" id="GO:0005886">
    <property type="term" value="C:plasma membrane"/>
    <property type="evidence" value="ECO:0007669"/>
    <property type="project" value="UniProtKB-SubCell"/>
</dbReference>
<feature type="transmembrane region" description="Helical" evidence="16">
    <location>
        <begin position="1715"/>
        <end position="1736"/>
    </location>
</feature>
<feature type="region of interest" description="Disordered" evidence="15">
    <location>
        <begin position="1792"/>
        <end position="1829"/>
    </location>
</feature>
<feature type="compositionally biased region" description="Basic and acidic residues" evidence="15">
    <location>
        <begin position="1820"/>
        <end position="1829"/>
    </location>
</feature>
<evidence type="ECO:0000256" key="17">
    <source>
        <dbReference type="SAM" id="SignalP"/>
    </source>
</evidence>
<keyword evidence="8" id="KW-0130">Cell adhesion</keyword>
<feature type="domain" description="Cadherin" evidence="18">
    <location>
        <begin position="367"/>
        <end position="483"/>
    </location>
</feature>
<keyword evidence="11" id="KW-1015">Disulfide bond</keyword>
<dbReference type="SUPFAM" id="SSF49313">
    <property type="entry name" value="Cadherin-like"/>
    <property type="match status" value="14"/>
</dbReference>
<keyword evidence="2" id="KW-1003">Cell membrane</keyword>
<dbReference type="Pfam" id="PF00028">
    <property type="entry name" value="Cadherin"/>
    <property type="match status" value="10"/>
</dbReference>
<dbReference type="FunFam" id="2.60.40.60:FF:000345">
    <property type="entry name" value="Cadherin 2"/>
    <property type="match status" value="1"/>
</dbReference>
<evidence type="ECO:0000256" key="5">
    <source>
        <dbReference type="ARBA" id="ARBA00022729"/>
    </source>
</evidence>
<feature type="domain" description="Cadherin" evidence="18">
    <location>
        <begin position="820"/>
        <end position="939"/>
    </location>
</feature>
<keyword evidence="10 16" id="KW-0472">Membrane</keyword>
<feature type="domain" description="Cadherin" evidence="18">
    <location>
        <begin position="1493"/>
        <end position="1614"/>
    </location>
</feature>
<evidence type="ECO:0000313" key="19">
    <source>
        <dbReference type="EMBL" id="JAR90608.1"/>
    </source>
</evidence>
<feature type="domain" description="Cadherin" evidence="18">
    <location>
        <begin position="54"/>
        <end position="144"/>
    </location>
</feature>
<feature type="chain" id="PRO_5007542466" description="Cadherin domain-containing protein" evidence="17">
    <location>
        <begin position="25"/>
        <end position="1902"/>
    </location>
</feature>
<dbReference type="PROSITE" id="PS00232">
    <property type="entry name" value="CADHERIN_1"/>
    <property type="match status" value="7"/>
</dbReference>
<evidence type="ECO:0000256" key="2">
    <source>
        <dbReference type="ARBA" id="ARBA00022475"/>
    </source>
</evidence>
<dbReference type="GO" id="GO:0048589">
    <property type="term" value="P:developmental growth"/>
    <property type="evidence" value="ECO:0007669"/>
    <property type="project" value="UniProtKB-ARBA"/>
</dbReference>
<sequence>MWTQAWSRLAALVSLLATACLVTARDGTNTFPRFSLGGISEIVVRVKEGPGSLGQPLYRLRGEDADGDVLSFGAQGPEGPELLRFDRVSATEADVFLRHELDREVKDSHTVVLTLTDGRLPEGQYITQTMLVIVDDVNDNEPVFKQYRTTVTVSEDAAPQVIDTVEAIDRDQGPFGQVIYQLQNTDSETRSTFSVHQDKGKGIISLVGPLDYERKFIYELRILAIDRANSGPRHTATAVVLVKVDDVEDQPPVFTQVPPVTRISEDLPLNSLVLTVKAMDGDRGVNNPISYSILSGGDGLFAIDRETGVVSVKGRLDREATENRNGAFILLVQAQEVSGSARPLGPTARTEVTILLTDVNDEEPTFRSRHYVAEVNENAQLNVPVNFVGDSIAEVYDHDQGSNGTFQLRLEEDNGVFEVTPSIGVNEVSFMIRVKNPDHLDYERVKLIKFKIVAQEMVASQPRTSTADVTVHIKDANDNFPVFREDAYRSVIPENAAAGTVVAVVRAEDADSGVYGTAGIRYTNIRGQIADRLKLDPETGKVVMATSEHGLDRETTPEYLLTVEARDENGRGNRNTVQLHLVLEDVNDNAPGFVLPSYEARIRENAADFRTPLVVRAVDADQAGTENSQVRYQIVRGDPDNNFTIDEAKGRIKPRQPLDFERIAQPRGDVRTFNLVVRAYDMGRPSLSSNVSVVVYVQDVNDHSPVFPSDFVAKSIPEDVQEGTAIVKVLAEDQDHSPSNSKVVYRIQNGAQDKFVIDALTGVISVAPGANLDPDRTFPKSVLYSLQILALDGGLGEQQRSSMVTVNISIVDVNNKAPRFDDPGTVELVENSVPGHTVAIVRATDQDDRPMLRYSLCRASSEARNEDGALVSEFDVQQTFEIHALEGKLMVKNNVDREKMESIKVCVRVEDMAAATPHQTATATLAVKVMDVNDNKPTFKKSFYRQTVTENSVVGAPIVTARAVDADKNHTVTYSLEGKAEYLALINIDRRTGEVTVTGKIDRELHSWINVSLKATDSGLPPLSGVTDLQIQVLDENDNNPIFKYGPSEFSVSEDARVGSSVATVQAVDADVGGYGRVTYALDAAGTDGKFKIDRDSGIITVAMPLNREETASYSLIVQAWDNYEAGFGTDESRRTFKQVSIRVVDVNDESPVFVRQTQCAQVSEFHRAHETVFLASATDGDDPTSPNSKISFTIQSGFDADLFEVETLPDNTARVANRYSLRGRVGNATLALKAQDQGLPPRSSVHRFTVCVSDVNDHSPVFIRPPQNHTIRIPENATLGTVVVEVGAEDGDFGANAEVRYRLKDLPNNHWKTFRLDEITGIITLRLPLDRETQKVYELRVEAFDLGQPTSLSSDLDLTVFVTDVNDYAPEFTEDVHQLTFTENMKPGAESYKLINTIDRDDDLSILKPIPCYYIVGGNERGRFSLDLFTHQLSASEVLDREEESNYTLLVRASDDCFHEPRPVARFDSRDNTLLQVQITVLDVNDNPPRFVSPVFTGGVTMEADFGVVFMAVRAVDLDDGINSLVSYYLVGEIRRTLSEGLESLTGPPFLINHRTGELSLNFYPQRGMKGYFDLTVVANDTQGLQDSARVFIYLLREDQRVRFVLRLTPEEFRDKMEEFREVLANITGAIVNVDEAKVHENEDGSVDRKKSDLYLHFVNREDNSIMEVSTVLTLIDKNIEFLDKLFKEFNVLYSEPADALSDAEREEDQMRTWLIGLSVFLSVMLALVISLCLAQRSRYERQLKAATATAFGSRDSALNRVDVPNTNQHSVEGSNPIWMHSYDNDWYKEDEETRPVDSNSLDENAVAETSGSTSSSSDSHRQSQDREFDSAQLCSEVYVLSNGTVQNISMPVGSTDLLCPEVAERNNLNRYNKNGCPYASVFLGKMGTPNRAGKLEVSEL</sequence>
<feature type="domain" description="Cadherin" evidence="18">
    <location>
        <begin position="1044"/>
        <end position="1154"/>
    </location>
</feature>
<dbReference type="InterPro" id="IPR015919">
    <property type="entry name" value="Cadherin-like_sf"/>
</dbReference>
<evidence type="ECO:0000256" key="14">
    <source>
        <dbReference type="PROSITE-ProRule" id="PRU00043"/>
    </source>
</evidence>
<feature type="domain" description="Cadherin" evidence="18">
    <location>
        <begin position="594"/>
        <end position="707"/>
    </location>
</feature>
<organism evidence="19">
    <name type="scientific">Ixodes ricinus</name>
    <name type="common">Common tick</name>
    <name type="synonym">Acarus ricinus</name>
    <dbReference type="NCBI Taxonomy" id="34613"/>
    <lineage>
        <taxon>Eukaryota</taxon>
        <taxon>Metazoa</taxon>
        <taxon>Ecdysozoa</taxon>
        <taxon>Arthropoda</taxon>
        <taxon>Chelicerata</taxon>
        <taxon>Arachnida</taxon>
        <taxon>Acari</taxon>
        <taxon>Parasitiformes</taxon>
        <taxon>Ixodida</taxon>
        <taxon>Ixodoidea</taxon>
        <taxon>Ixodidae</taxon>
        <taxon>Ixodinae</taxon>
        <taxon>Ixodes</taxon>
    </lineage>
</organism>
<dbReference type="InterPro" id="IPR050971">
    <property type="entry name" value="Cadherin-domain_protein"/>
</dbReference>
<dbReference type="FunFam" id="2.60.40.60:FF:000306">
    <property type="entry name" value="Cadherin 23"/>
    <property type="match status" value="1"/>
</dbReference>
<feature type="domain" description="Cadherin" evidence="18">
    <location>
        <begin position="940"/>
        <end position="1043"/>
    </location>
</feature>
<feature type="domain" description="Cadherin" evidence="18">
    <location>
        <begin position="145"/>
        <end position="254"/>
    </location>
</feature>
<keyword evidence="4 16" id="KW-0812">Transmembrane</keyword>
<dbReference type="EMBL" id="GEGO01004796">
    <property type="protein sequence ID" value="JAR90608.1"/>
    <property type="molecule type" value="Transcribed_RNA"/>
</dbReference>
<proteinExistence type="predicted"/>
<dbReference type="CDD" id="cd11304">
    <property type="entry name" value="Cadherin_repeat"/>
    <property type="match status" value="13"/>
</dbReference>
<dbReference type="FunFam" id="2.60.40.60:FF:000295">
    <property type="entry name" value="Cadherin 86C, isoform E"/>
    <property type="match status" value="1"/>
</dbReference>
<keyword evidence="12" id="KW-0325">Glycoprotein</keyword>
<dbReference type="GO" id="GO:0005509">
    <property type="term" value="F:calcium ion binding"/>
    <property type="evidence" value="ECO:0007669"/>
    <property type="project" value="UniProtKB-UniRule"/>
</dbReference>
<feature type="domain" description="Cadherin" evidence="18">
    <location>
        <begin position="255"/>
        <end position="366"/>
    </location>
</feature>
<keyword evidence="9 16" id="KW-1133">Transmembrane helix</keyword>
<dbReference type="GO" id="GO:0005911">
    <property type="term" value="C:cell-cell junction"/>
    <property type="evidence" value="ECO:0007669"/>
    <property type="project" value="TreeGrafter"/>
</dbReference>
<evidence type="ECO:0000256" key="15">
    <source>
        <dbReference type="SAM" id="MobiDB-lite"/>
    </source>
</evidence>
<evidence type="ECO:0000256" key="12">
    <source>
        <dbReference type="ARBA" id="ARBA00023180"/>
    </source>
</evidence>
<evidence type="ECO:0000256" key="8">
    <source>
        <dbReference type="ARBA" id="ARBA00022889"/>
    </source>
</evidence>
<dbReference type="GO" id="GO:0001736">
    <property type="term" value="P:establishment of planar polarity"/>
    <property type="evidence" value="ECO:0007669"/>
    <property type="project" value="UniProtKB-ARBA"/>
</dbReference>
<evidence type="ECO:0000259" key="18">
    <source>
        <dbReference type="PROSITE" id="PS50268"/>
    </source>
</evidence>
<evidence type="ECO:0000256" key="4">
    <source>
        <dbReference type="ARBA" id="ARBA00022692"/>
    </source>
</evidence>
<comment type="function">
    <text evidence="13">Cadherins are calcium-dependent cell adhesion proteins. They preferentially interact with themselves in a homophilic manner in connecting cells.</text>
</comment>
<dbReference type="PANTHER" id="PTHR24025">
    <property type="entry name" value="DESMOGLEIN FAMILY MEMBER"/>
    <property type="match status" value="1"/>
</dbReference>
<dbReference type="GO" id="GO:0007156">
    <property type="term" value="P:homophilic cell adhesion via plasma membrane adhesion molecules"/>
    <property type="evidence" value="ECO:0007669"/>
    <property type="project" value="InterPro"/>
</dbReference>
<dbReference type="FunFam" id="2.60.40.60:FF:000020">
    <property type="entry name" value="Dachsous cadherin-related 1b"/>
    <property type="match status" value="1"/>
</dbReference>
<evidence type="ECO:0000256" key="16">
    <source>
        <dbReference type="SAM" id="Phobius"/>
    </source>
</evidence>
<dbReference type="GO" id="GO:0007163">
    <property type="term" value="P:establishment or maintenance of cell polarity"/>
    <property type="evidence" value="ECO:0007669"/>
    <property type="project" value="UniProtKB-ARBA"/>
</dbReference>
<evidence type="ECO:0000256" key="11">
    <source>
        <dbReference type="ARBA" id="ARBA00023157"/>
    </source>
</evidence>
<dbReference type="InterPro" id="IPR002126">
    <property type="entry name" value="Cadherin-like_dom"/>
</dbReference>
<dbReference type="FunFam" id="2.60.40.60:FF:000118">
    <property type="entry name" value="protocadherin Fat 4"/>
    <property type="match status" value="1"/>
</dbReference>
<evidence type="ECO:0000256" key="10">
    <source>
        <dbReference type="ARBA" id="ARBA00023136"/>
    </source>
</evidence>
<feature type="domain" description="Cadherin" evidence="18">
    <location>
        <begin position="1374"/>
        <end position="1492"/>
    </location>
</feature>
<dbReference type="PROSITE" id="PS50268">
    <property type="entry name" value="CADHERIN_2"/>
    <property type="match status" value="14"/>
</dbReference>
<keyword evidence="6" id="KW-0677">Repeat</keyword>
<evidence type="ECO:0000256" key="1">
    <source>
        <dbReference type="ARBA" id="ARBA00004251"/>
    </source>
</evidence>
<dbReference type="FunFam" id="2.60.40.60:FF:000448">
    <property type="entry name" value="Cadherin 2"/>
    <property type="match status" value="1"/>
</dbReference>
<dbReference type="GO" id="GO:0048513">
    <property type="term" value="P:animal organ development"/>
    <property type="evidence" value="ECO:0007669"/>
    <property type="project" value="UniProtKB-ARBA"/>
</dbReference>
<protein>
    <recommendedName>
        <fullName evidence="18">Cadherin domain-containing protein</fullName>
    </recommendedName>
</protein>
<reference evidence="19" key="1">
    <citation type="journal article" date="2018" name="PLoS Negl. Trop. Dis.">
        <title>Sialome diversity of ticks revealed by RNAseq of single tick salivary glands.</title>
        <authorList>
            <person name="Perner J."/>
            <person name="Kropackova S."/>
            <person name="Kopacek P."/>
            <person name="Ribeiro J.M."/>
        </authorList>
    </citation>
    <scope>NUCLEOTIDE SEQUENCE</scope>
    <source>
        <strain evidence="19">Siblings of single egg batch collected in Ceske Budejovice</strain>
        <tissue evidence="19">Salivary glands</tissue>
    </source>
</reference>
<feature type="domain" description="Cadherin" evidence="18">
    <location>
        <begin position="1155"/>
        <end position="1263"/>
    </location>
</feature>
<dbReference type="SMART" id="SM00112">
    <property type="entry name" value="CA"/>
    <property type="match status" value="14"/>
</dbReference>
<dbReference type="FunFam" id="2.60.40.60:FF:000039">
    <property type="entry name" value="FAT atypical cadherin 3"/>
    <property type="match status" value="2"/>
</dbReference>
<dbReference type="FunFam" id="2.60.40.60:FF:000168">
    <property type="entry name" value="Cadherin-related family member 2"/>
    <property type="match status" value="1"/>
</dbReference>
<comment type="subcellular location">
    <subcellularLocation>
        <location evidence="1">Cell membrane</location>
        <topology evidence="1">Single-pass type I membrane protein</topology>
    </subcellularLocation>
</comment>
<feature type="domain" description="Cadherin" evidence="18">
    <location>
        <begin position="715"/>
        <end position="820"/>
    </location>
</feature>
<dbReference type="Gene3D" id="2.60.40.60">
    <property type="entry name" value="Cadherins"/>
    <property type="match status" value="14"/>
</dbReference>
<evidence type="ECO:0000256" key="7">
    <source>
        <dbReference type="ARBA" id="ARBA00022837"/>
    </source>
</evidence>
<feature type="domain" description="Cadherin" evidence="18">
    <location>
        <begin position="484"/>
        <end position="593"/>
    </location>
</feature>
<keyword evidence="5 17" id="KW-0732">Signal</keyword>
<keyword evidence="7 14" id="KW-0106">Calcium</keyword>
<feature type="domain" description="Cadherin" evidence="18">
    <location>
        <begin position="1266"/>
        <end position="1373"/>
    </location>
</feature>
<dbReference type="InterPro" id="IPR020894">
    <property type="entry name" value="Cadherin_CS"/>
</dbReference>
<accession>A0A147BIL2</accession>
<evidence type="ECO:0000256" key="3">
    <source>
        <dbReference type="ARBA" id="ARBA00022536"/>
    </source>
</evidence>
<dbReference type="FunFam" id="2.60.40.60:FF:000098">
    <property type="entry name" value="cadherin-23 isoform X1"/>
    <property type="match status" value="1"/>
</dbReference>
<dbReference type="PANTHER" id="PTHR24025:SF31">
    <property type="entry name" value="NEURAL-CADHERIN"/>
    <property type="match status" value="1"/>
</dbReference>